<dbReference type="RefSeq" id="WP_103301190.1">
    <property type="nucleotide sequence ID" value="NZ_CAJSZC010000008.1"/>
</dbReference>
<name>A0ABD4HNW0_ENTGA</name>
<feature type="transmembrane region" description="Helical" evidence="1">
    <location>
        <begin position="6"/>
        <end position="29"/>
    </location>
</feature>
<evidence type="ECO:0000313" key="2">
    <source>
        <dbReference type="EMBL" id="MBA0972778.1"/>
    </source>
</evidence>
<comment type="caution">
    <text evidence="2">The sequence shown here is derived from an EMBL/GenBank/DDBJ whole genome shotgun (WGS) entry which is preliminary data.</text>
</comment>
<accession>A0ABD4HNW0</accession>
<evidence type="ECO:0000256" key="1">
    <source>
        <dbReference type="SAM" id="Phobius"/>
    </source>
</evidence>
<sequence>MNKLKLVLIVKIGMLVGLFSFLIMIAMTLQRQQSYFENTIDSIKFECGLAYDEKYELRETIDHNYVQQIVWKIGSIRNYPVSFTSKILLKEEANEKSLDETWENVMYLVEMYSEKRIDSQK</sequence>
<keyword evidence="1" id="KW-0472">Membrane</keyword>
<reference evidence="2 4" key="1">
    <citation type="submission" date="2020-06" db="EMBL/GenBank/DDBJ databases">
        <title>Crossreactivity between MHC class I-restricted antigens from cancer cells and an enterococcal bacteriophage.</title>
        <authorList>
            <person name="Fluckiger A."/>
            <person name="Daillere R."/>
            <person name="Sassi M."/>
            <person name="Cattoir V."/>
            <person name="Kroemer G."/>
            <person name="Zitvogel L."/>
        </authorList>
    </citation>
    <scope>NUCLEOTIDE SEQUENCE [LARGE SCALE GENOMIC DNA]</scope>
    <source>
        <strain evidence="2 4">EG4</strain>
    </source>
</reference>
<evidence type="ECO:0000313" key="3">
    <source>
        <dbReference type="EMBL" id="MDL4937082.1"/>
    </source>
</evidence>
<dbReference type="Proteomes" id="UP001241571">
    <property type="component" value="Unassembled WGS sequence"/>
</dbReference>
<evidence type="ECO:0000313" key="4">
    <source>
        <dbReference type="Proteomes" id="UP000571857"/>
    </source>
</evidence>
<keyword evidence="1" id="KW-0812">Transmembrane</keyword>
<dbReference type="EMBL" id="JASUBT010000013">
    <property type="protein sequence ID" value="MDL4937082.1"/>
    <property type="molecule type" value="Genomic_DNA"/>
</dbReference>
<dbReference type="EMBL" id="JABXJK010000048">
    <property type="protein sequence ID" value="MBA0972778.1"/>
    <property type="molecule type" value="Genomic_DNA"/>
</dbReference>
<proteinExistence type="predicted"/>
<protein>
    <submittedName>
        <fullName evidence="2">Uncharacterized protein</fullName>
    </submittedName>
</protein>
<evidence type="ECO:0000313" key="5">
    <source>
        <dbReference type="Proteomes" id="UP001241571"/>
    </source>
</evidence>
<organism evidence="2 4">
    <name type="scientific">Enterococcus gallinarum</name>
    <dbReference type="NCBI Taxonomy" id="1353"/>
    <lineage>
        <taxon>Bacteria</taxon>
        <taxon>Bacillati</taxon>
        <taxon>Bacillota</taxon>
        <taxon>Bacilli</taxon>
        <taxon>Lactobacillales</taxon>
        <taxon>Enterococcaceae</taxon>
        <taxon>Enterococcus</taxon>
    </lineage>
</organism>
<dbReference type="Proteomes" id="UP000571857">
    <property type="component" value="Unassembled WGS sequence"/>
</dbReference>
<dbReference type="AlphaFoldDB" id="A0ABD4HNW0"/>
<gene>
    <name evidence="2" type="ORF">HWH42_09325</name>
    <name evidence="3" type="ORF">QRX88_15360</name>
</gene>
<reference evidence="3 5" key="2">
    <citation type="submission" date="2023-06" db="EMBL/GenBank/DDBJ databases">
        <title>Acute promotion of culturable opportunistic pathogens and persistent increase of antibiotic resistance following antibiotic exposure in mouse gut microbiota.</title>
        <authorList>
            <person name="Li L."/>
            <person name="Wang B."/>
            <person name="Sun Y."/>
            <person name="Wang M."/>
            <person name="Xu H."/>
        </authorList>
    </citation>
    <scope>NUCLEOTIDE SEQUENCE [LARGE SCALE GENOMIC DNA]</scope>
    <source>
        <strain evidence="3 5">CRI2_2</strain>
    </source>
</reference>
<keyword evidence="1" id="KW-1133">Transmembrane helix</keyword>